<feature type="region of interest" description="Disordered" evidence="4">
    <location>
        <begin position="27"/>
        <end position="47"/>
    </location>
</feature>
<feature type="compositionally biased region" description="Acidic residues" evidence="4">
    <location>
        <begin position="27"/>
        <end position="41"/>
    </location>
</feature>
<dbReference type="PIRSF" id="PIRSF002741">
    <property type="entry name" value="MppA"/>
    <property type="match status" value="1"/>
</dbReference>
<sequence length="563" mass="62207">MKNIWKLFLLSIMVLVLAACTDDDSVDEEAAEGDGSDDQTETADGGDLTIAIPSDAVSMDPHGSNDVPSEQVRDEIYEGLVTQDENLEIVPLLAEGWEEVDETTMQFTLQEGVTFHDGSEFNAEVVKANIDRLLDPAVASPRSFLLEMVAEVNVVDDYTVEFELEYPYSPLLNNLSHGAGKMISKDLIDADYENALSEAGEDMSVEEYYELREAGGEEHEEVANSIAGDVSTLIEQEPVGTNYMAFESRNPGESTVLTKYTDYRDGEATIDSVTYKVVTETGSRIAELETGASDFVLGVQSSNIDRVEGNDEMTLERNESVSIDYIGFNTENEPFDDPLVRQAVTHAFDKEAVLSGVYNDSGRPAVAPLAPDVLGHSEDLEGLEYDMDRAEELLEEAGYADGFDVTLMVNDDNPERVDMAVFLQESLADLDINVNVEQVEWGAYLDATANGEHDMFILGWSNSTGDPDNGIAPLFHSENMGDTGNRSFFDNEELDSLLDEGAQVTDEDERQEIYEEAQQLLVEEAPAIFVRHGENLNAYNNNVEGIHIDSYNIYDFRDVTFAE</sequence>
<dbReference type="Pfam" id="PF00496">
    <property type="entry name" value="SBP_bac_5"/>
    <property type="match status" value="1"/>
</dbReference>
<gene>
    <name evidence="7" type="ORF">SAMN05216216_10666</name>
</gene>
<evidence type="ECO:0000256" key="5">
    <source>
        <dbReference type="SAM" id="SignalP"/>
    </source>
</evidence>
<dbReference type="PANTHER" id="PTHR30290:SF9">
    <property type="entry name" value="OLIGOPEPTIDE-BINDING PROTEIN APPA"/>
    <property type="match status" value="1"/>
</dbReference>
<evidence type="ECO:0000313" key="8">
    <source>
        <dbReference type="Proteomes" id="UP000199008"/>
    </source>
</evidence>
<dbReference type="STRING" id="576118.SAMN05216216_10666"/>
<dbReference type="EMBL" id="FNFY01000006">
    <property type="protein sequence ID" value="SDK65120.1"/>
    <property type="molecule type" value="Genomic_DNA"/>
</dbReference>
<evidence type="ECO:0000256" key="3">
    <source>
        <dbReference type="ARBA" id="ARBA00022729"/>
    </source>
</evidence>
<accession>A0A1G9DMT5</accession>
<dbReference type="AlphaFoldDB" id="A0A1G9DMT5"/>
<evidence type="ECO:0000256" key="2">
    <source>
        <dbReference type="ARBA" id="ARBA00022448"/>
    </source>
</evidence>
<dbReference type="Gene3D" id="3.10.105.10">
    <property type="entry name" value="Dipeptide-binding Protein, Domain 3"/>
    <property type="match status" value="1"/>
</dbReference>
<dbReference type="Proteomes" id="UP000199008">
    <property type="component" value="Unassembled WGS sequence"/>
</dbReference>
<organism evidence="7 8">
    <name type="scientific">Lacicoccus qingdaonensis</name>
    <dbReference type="NCBI Taxonomy" id="576118"/>
    <lineage>
        <taxon>Bacteria</taxon>
        <taxon>Bacillati</taxon>
        <taxon>Bacillota</taxon>
        <taxon>Bacilli</taxon>
        <taxon>Bacillales</taxon>
        <taxon>Salinicoccaceae</taxon>
        <taxon>Lacicoccus</taxon>
    </lineage>
</organism>
<reference evidence="8" key="1">
    <citation type="submission" date="2016-10" db="EMBL/GenBank/DDBJ databases">
        <authorList>
            <person name="Varghese N."/>
            <person name="Submissions S."/>
        </authorList>
    </citation>
    <scope>NUCLEOTIDE SEQUENCE [LARGE SCALE GENOMIC DNA]</scope>
    <source>
        <strain evidence="8">CGMCC 1.8895</strain>
    </source>
</reference>
<keyword evidence="8" id="KW-1185">Reference proteome</keyword>
<dbReference type="InterPro" id="IPR030678">
    <property type="entry name" value="Peptide/Ni-bd"/>
</dbReference>
<dbReference type="CDD" id="cd08499">
    <property type="entry name" value="PBP2_Ylib_like"/>
    <property type="match status" value="1"/>
</dbReference>
<dbReference type="InterPro" id="IPR000914">
    <property type="entry name" value="SBP_5_dom"/>
</dbReference>
<dbReference type="GO" id="GO:0015833">
    <property type="term" value="P:peptide transport"/>
    <property type="evidence" value="ECO:0007669"/>
    <property type="project" value="TreeGrafter"/>
</dbReference>
<protein>
    <submittedName>
        <fullName evidence="7">Peptide/nickel transport system substrate-binding protein</fullName>
    </submittedName>
</protein>
<evidence type="ECO:0000313" key="7">
    <source>
        <dbReference type="EMBL" id="SDK65120.1"/>
    </source>
</evidence>
<dbReference type="GO" id="GO:1904680">
    <property type="term" value="F:peptide transmembrane transporter activity"/>
    <property type="evidence" value="ECO:0007669"/>
    <property type="project" value="TreeGrafter"/>
</dbReference>
<dbReference type="PANTHER" id="PTHR30290">
    <property type="entry name" value="PERIPLASMIC BINDING COMPONENT OF ABC TRANSPORTER"/>
    <property type="match status" value="1"/>
</dbReference>
<feature type="signal peptide" evidence="5">
    <location>
        <begin position="1"/>
        <end position="18"/>
    </location>
</feature>
<feature type="domain" description="Solute-binding protein family 5" evidence="6">
    <location>
        <begin position="88"/>
        <end position="481"/>
    </location>
</feature>
<evidence type="ECO:0000256" key="4">
    <source>
        <dbReference type="SAM" id="MobiDB-lite"/>
    </source>
</evidence>
<dbReference type="Gene3D" id="3.90.76.10">
    <property type="entry name" value="Dipeptide-binding Protein, Domain 1"/>
    <property type="match status" value="1"/>
</dbReference>
<feature type="chain" id="PRO_5038654404" evidence="5">
    <location>
        <begin position="19"/>
        <end position="563"/>
    </location>
</feature>
<dbReference type="PROSITE" id="PS51257">
    <property type="entry name" value="PROKAR_LIPOPROTEIN"/>
    <property type="match status" value="1"/>
</dbReference>
<evidence type="ECO:0000259" key="6">
    <source>
        <dbReference type="Pfam" id="PF00496"/>
    </source>
</evidence>
<dbReference type="OrthoDB" id="9771733at2"/>
<proteinExistence type="inferred from homology"/>
<dbReference type="GO" id="GO:0042597">
    <property type="term" value="C:periplasmic space"/>
    <property type="evidence" value="ECO:0007669"/>
    <property type="project" value="UniProtKB-ARBA"/>
</dbReference>
<name>A0A1G9DMT5_9BACL</name>
<dbReference type="Gene3D" id="3.40.190.10">
    <property type="entry name" value="Periplasmic binding protein-like II"/>
    <property type="match status" value="2"/>
</dbReference>
<evidence type="ECO:0000256" key="1">
    <source>
        <dbReference type="ARBA" id="ARBA00005695"/>
    </source>
</evidence>
<dbReference type="SUPFAM" id="SSF53850">
    <property type="entry name" value="Periplasmic binding protein-like II"/>
    <property type="match status" value="1"/>
</dbReference>
<dbReference type="InterPro" id="IPR039424">
    <property type="entry name" value="SBP_5"/>
</dbReference>
<keyword evidence="3 5" id="KW-0732">Signal</keyword>
<dbReference type="RefSeq" id="WP_092985422.1">
    <property type="nucleotide sequence ID" value="NZ_FNFY01000006.1"/>
</dbReference>
<comment type="similarity">
    <text evidence="1">Belongs to the bacterial solute-binding protein 5 family.</text>
</comment>
<dbReference type="GO" id="GO:0043190">
    <property type="term" value="C:ATP-binding cassette (ABC) transporter complex"/>
    <property type="evidence" value="ECO:0007669"/>
    <property type="project" value="InterPro"/>
</dbReference>
<keyword evidence="2" id="KW-0813">Transport</keyword>